<dbReference type="Gene3D" id="1.20.1250.20">
    <property type="entry name" value="MFS general substrate transporter like domains"/>
    <property type="match status" value="1"/>
</dbReference>
<proteinExistence type="predicted"/>
<accession>A0A238FCS9</accession>
<dbReference type="Proteomes" id="UP000198372">
    <property type="component" value="Unassembled WGS sequence"/>
</dbReference>
<keyword evidence="2" id="KW-1185">Reference proteome</keyword>
<gene>
    <name evidence="1" type="ORF">BQ2448_1207</name>
</gene>
<dbReference type="AlphaFoldDB" id="A0A238FCS9"/>
<name>A0A238FCS9_9BASI</name>
<dbReference type="InterPro" id="IPR036259">
    <property type="entry name" value="MFS_trans_sf"/>
</dbReference>
<protein>
    <submittedName>
        <fullName evidence="1">BQ2448_1207 protein</fullName>
    </submittedName>
</protein>
<organism evidence="1 2">
    <name type="scientific">Microbotryum intermedium</name>
    <dbReference type="NCBI Taxonomy" id="269621"/>
    <lineage>
        <taxon>Eukaryota</taxon>
        <taxon>Fungi</taxon>
        <taxon>Dikarya</taxon>
        <taxon>Basidiomycota</taxon>
        <taxon>Pucciniomycotina</taxon>
        <taxon>Microbotryomycetes</taxon>
        <taxon>Microbotryales</taxon>
        <taxon>Microbotryaceae</taxon>
        <taxon>Microbotryum</taxon>
    </lineage>
</organism>
<evidence type="ECO:0000313" key="1">
    <source>
        <dbReference type="EMBL" id="SCV69813.1"/>
    </source>
</evidence>
<sequence length="148" mass="16922">MVWVFFHFAGANTELGDRRPATAARPQRQLYAPQTRGKCMSMTTSAIGFSIMRRRLTWLQARGPVSGLGSNVFWTWGECCVFCTIFTYLFIPEIRQIDTLYRNSTPIKSNAFRKRIIAENMHHITKDAYAASKSTGTVEHKEAEARMH</sequence>
<dbReference type="STRING" id="269621.A0A238FCS9"/>
<dbReference type="EMBL" id="FMSP01000005">
    <property type="protein sequence ID" value="SCV69813.1"/>
    <property type="molecule type" value="Genomic_DNA"/>
</dbReference>
<reference evidence="2" key="1">
    <citation type="submission" date="2016-09" db="EMBL/GenBank/DDBJ databases">
        <authorList>
            <person name="Jeantristanb JTB J.-T."/>
            <person name="Ricardo R."/>
        </authorList>
    </citation>
    <scope>NUCLEOTIDE SEQUENCE [LARGE SCALE GENOMIC DNA]</scope>
</reference>
<evidence type="ECO:0000313" key="2">
    <source>
        <dbReference type="Proteomes" id="UP000198372"/>
    </source>
</evidence>
<dbReference type="OrthoDB" id="6612291at2759"/>